<evidence type="ECO:0000313" key="2">
    <source>
        <dbReference type="Proteomes" id="UP000672602"/>
    </source>
</evidence>
<sequence length="235" mass="27189">MDYRIEYKMPFSLKIDVESSILINEKRAHVRLRTNRKRETTFPGLSEAKNAFLENDDTNHFEYTEVTLFFSDEVPDKKTERITYKMKFINDFVLKVSNHLIDCARICLEDYVLQPLSESWQLGPLNISTKTPDSESYRKGSVSAMFPGGGISNFRKPYSTEQCNFFKSCIESGYNFPLSTRILADANHYVLKNNFLMASANLSLGFEVYLNETIRSTAKKRKIPEEKFNSGKHLQ</sequence>
<dbReference type="AlphaFoldDB" id="A0A8J7SMD0"/>
<evidence type="ECO:0000313" key="1">
    <source>
        <dbReference type="EMBL" id="MBP5857328.1"/>
    </source>
</evidence>
<keyword evidence="2" id="KW-1185">Reference proteome</keyword>
<accession>A0A8J7SMD0</accession>
<comment type="caution">
    <text evidence="1">The sequence shown here is derived from an EMBL/GenBank/DDBJ whole genome shotgun (WGS) entry which is preliminary data.</text>
</comment>
<dbReference type="EMBL" id="JAGMWN010000004">
    <property type="protein sequence ID" value="MBP5857328.1"/>
    <property type="molecule type" value="Genomic_DNA"/>
</dbReference>
<name>A0A8J7SMD0_9PROT</name>
<protein>
    <submittedName>
        <fullName evidence="1">Uncharacterized protein</fullName>
    </submittedName>
</protein>
<organism evidence="1 2">
    <name type="scientific">Marivibrio halodurans</name>
    <dbReference type="NCBI Taxonomy" id="2039722"/>
    <lineage>
        <taxon>Bacteria</taxon>
        <taxon>Pseudomonadati</taxon>
        <taxon>Pseudomonadota</taxon>
        <taxon>Alphaproteobacteria</taxon>
        <taxon>Rhodospirillales</taxon>
        <taxon>Rhodospirillaceae</taxon>
        <taxon>Marivibrio</taxon>
    </lineage>
</organism>
<dbReference type="RefSeq" id="WP_210681915.1">
    <property type="nucleotide sequence ID" value="NZ_JAGMWN010000004.1"/>
</dbReference>
<proteinExistence type="predicted"/>
<reference evidence="1" key="1">
    <citation type="submission" date="2021-04" db="EMBL/GenBank/DDBJ databases">
        <authorList>
            <person name="Zhang D.-C."/>
        </authorList>
    </citation>
    <scope>NUCLEOTIDE SEQUENCE</scope>
    <source>
        <strain evidence="1">CGMCC 1.15697</strain>
    </source>
</reference>
<dbReference type="Proteomes" id="UP000672602">
    <property type="component" value="Unassembled WGS sequence"/>
</dbReference>
<gene>
    <name evidence="1" type="ORF">KAJ83_09935</name>
</gene>